<dbReference type="SUPFAM" id="SSF53335">
    <property type="entry name" value="S-adenosyl-L-methionine-dependent methyltransferases"/>
    <property type="match status" value="1"/>
</dbReference>
<reference evidence="3 4" key="1">
    <citation type="submission" date="2020-05" db="EMBL/GenBank/DDBJ databases">
        <title>Genome Sequencing of Type Strains.</title>
        <authorList>
            <person name="Lemaire J.F."/>
            <person name="Inderbitzin P."/>
            <person name="Gregorio O.A."/>
            <person name="Collins S.B."/>
            <person name="Wespe N."/>
            <person name="Knight-Connoni V."/>
        </authorList>
    </citation>
    <scope>NUCLEOTIDE SEQUENCE [LARGE SCALE GENOMIC DNA]</scope>
    <source>
        <strain evidence="3 4">LMG 21957</strain>
    </source>
</reference>
<dbReference type="PANTHER" id="PTHR43861">
    <property type="entry name" value="TRANS-ACONITATE 2-METHYLTRANSFERASE-RELATED"/>
    <property type="match status" value="1"/>
</dbReference>
<keyword evidence="3" id="KW-0489">Methyltransferase</keyword>
<name>A0A7Y6EWI9_9BACL</name>
<organism evidence="3 4">
    <name type="scientific">Paenibacillus xylanilyticus</name>
    <dbReference type="NCBI Taxonomy" id="248903"/>
    <lineage>
        <taxon>Bacteria</taxon>
        <taxon>Bacillati</taxon>
        <taxon>Bacillota</taxon>
        <taxon>Bacilli</taxon>
        <taxon>Bacillales</taxon>
        <taxon>Paenibacillaceae</taxon>
        <taxon>Paenibacillus</taxon>
    </lineage>
</organism>
<proteinExistence type="predicted"/>
<dbReference type="PANTHER" id="PTHR43861:SF1">
    <property type="entry name" value="TRANS-ACONITATE 2-METHYLTRANSFERASE"/>
    <property type="match status" value="1"/>
</dbReference>
<protein>
    <submittedName>
        <fullName evidence="3">Methyltransferase domain-containing protein</fullName>
    </submittedName>
</protein>
<dbReference type="Gene3D" id="3.40.50.150">
    <property type="entry name" value="Vaccinia Virus protein VP39"/>
    <property type="match status" value="1"/>
</dbReference>
<sequence length="258" mass="28639">MSIKESTRQELSGHTPDSPVKKGAALISLLQPSPGERILDVGCGNGDLTARIAAAGALPTGIDLSEEMISQAKKKYPDLNIQVENACHYRTNDPFDAVFSHAALHWILDAPAVVHTIYLALKEGGRFVAEFAGKGNVAVLTTAIQEELVARGYGWEGRNPWYHPTLGEYAQLLEQNGFRVTMAEHFDQRKPLKPGVRKWVSSFADYFFRDVTPAEQEVIIDAVEKKVQPHLMTEGQWFLDTSRLRVVAMKETGVNHEN</sequence>
<dbReference type="Pfam" id="PF08241">
    <property type="entry name" value="Methyltransf_11"/>
    <property type="match status" value="1"/>
</dbReference>
<dbReference type="AlphaFoldDB" id="A0A7Y6EWI9"/>
<dbReference type="CDD" id="cd02440">
    <property type="entry name" value="AdoMet_MTases"/>
    <property type="match status" value="1"/>
</dbReference>
<gene>
    <name evidence="3" type="ORF">HP552_16485</name>
</gene>
<dbReference type="InterPro" id="IPR029063">
    <property type="entry name" value="SAM-dependent_MTases_sf"/>
</dbReference>
<feature type="region of interest" description="Disordered" evidence="1">
    <location>
        <begin position="1"/>
        <end position="20"/>
    </location>
</feature>
<comment type="caution">
    <text evidence="3">The sequence shown here is derived from an EMBL/GenBank/DDBJ whole genome shotgun (WGS) entry which is preliminary data.</text>
</comment>
<evidence type="ECO:0000259" key="2">
    <source>
        <dbReference type="Pfam" id="PF08241"/>
    </source>
</evidence>
<dbReference type="EMBL" id="JABMCB010000187">
    <property type="protein sequence ID" value="NUU76823.1"/>
    <property type="molecule type" value="Genomic_DNA"/>
</dbReference>
<dbReference type="Proteomes" id="UP000526125">
    <property type="component" value="Unassembled WGS sequence"/>
</dbReference>
<dbReference type="GO" id="GO:0032259">
    <property type="term" value="P:methylation"/>
    <property type="evidence" value="ECO:0007669"/>
    <property type="project" value="UniProtKB-KW"/>
</dbReference>
<feature type="domain" description="Methyltransferase type 11" evidence="2">
    <location>
        <begin position="39"/>
        <end position="128"/>
    </location>
</feature>
<keyword evidence="4" id="KW-1185">Reference proteome</keyword>
<evidence type="ECO:0000256" key="1">
    <source>
        <dbReference type="SAM" id="MobiDB-lite"/>
    </source>
</evidence>
<keyword evidence="3" id="KW-0808">Transferase</keyword>
<dbReference type="RefSeq" id="WP_175396512.1">
    <property type="nucleotide sequence ID" value="NZ_JABMCB010000187.1"/>
</dbReference>
<evidence type="ECO:0000313" key="4">
    <source>
        <dbReference type="Proteomes" id="UP000526125"/>
    </source>
</evidence>
<accession>A0A7Y6EWI9</accession>
<evidence type="ECO:0000313" key="3">
    <source>
        <dbReference type="EMBL" id="NUU76823.1"/>
    </source>
</evidence>
<dbReference type="InterPro" id="IPR013216">
    <property type="entry name" value="Methyltransf_11"/>
</dbReference>
<dbReference type="GO" id="GO:0008757">
    <property type="term" value="F:S-adenosylmethionine-dependent methyltransferase activity"/>
    <property type="evidence" value="ECO:0007669"/>
    <property type="project" value="InterPro"/>
</dbReference>